<reference evidence="1 2" key="1">
    <citation type="submission" date="2023-08" db="EMBL/GenBank/DDBJ databases">
        <title>Implementing the SeqCode for naming new Mesorhizobium species isolated from Vachellia karroo root nodules.</title>
        <authorList>
            <person name="Van Lill M."/>
        </authorList>
    </citation>
    <scope>NUCLEOTIDE SEQUENCE [LARGE SCALE GENOMIC DNA]</scope>
    <source>
        <strain evidence="1 2">VK3E</strain>
    </source>
</reference>
<keyword evidence="2" id="KW-1185">Reference proteome</keyword>
<organism evidence="1 2">
    <name type="scientific">Mesorhizobium australafricanum</name>
    <dbReference type="NCBI Taxonomy" id="3072311"/>
    <lineage>
        <taxon>Bacteria</taxon>
        <taxon>Pseudomonadati</taxon>
        <taxon>Pseudomonadota</taxon>
        <taxon>Alphaproteobacteria</taxon>
        <taxon>Hyphomicrobiales</taxon>
        <taxon>Phyllobacteriaceae</taxon>
        <taxon>Mesorhizobium</taxon>
    </lineage>
</organism>
<name>A0ABU4X0M0_9HYPH</name>
<gene>
    <name evidence="1" type="ORF">RFM51_19975</name>
</gene>
<sequence length="63" mass="7268">YLAEYIQKHHRDLLLSEGSSESIFAQRTRVQFYSCAIPLPRKGGDWQFWRSAILPTLEIGETG</sequence>
<protein>
    <submittedName>
        <fullName evidence="1">Uncharacterized protein</fullName>
    </submittedName>
</protein>
<dbReference type="EMBL" id="JAVIIS010000029">
    <property type="protein sequence ID" value="MDX8441870.1"/>
    <property type="molecule type" value="Genomic_DNA"/>
</dbReference>
<evidence type="ECO:0000313" key="1">
    <source>
        <dbReference type="EMBL" id="MDX8441870.1"/>
    </source>
</evidence>
<evidence type="ECO:0000313" key="2">
    <source>
        <dbReference type="Proteomes" id="UP001272097"/>
    </source>
</evidence>
<dbReference type="RefSeq" id="WP_320215833.1">
    <property type="nucleotide sequence ID" value="NZ_JAVIIS010000029.1"/>
</dbReference>
<feature type="non-terminal residue" evidence="1">
    <location>
        <position position="1"/>
    </location>
</feature>
<dbReference type="Proteomes" id="UP001272097">
    <property type="component" value="Unassembled WGS sequence"/>
</dbReference>
<proteinExistence type="predicted"/>
<comment type="caution">
    <text evidence="1">The sequence shown here is derived from an EMBL/GenBank/DDBJ whole genome shotgun (WGS) entry which is preliminary data.</text>
</comment>
<accession>A0ABU4X0M0</accession>